<dbReference type="InterPro" id="IPR036047">
    <property type="entry name" value="F-box-like_dom_sf"/>
</dbReference>
<dbReference type="Gene3D" id="1.20.1280.50">
    <property type="match status" value="1"/>
</dbReference>
<comment type="caution">
    <text evidence="2">The sequence shown here is derived from an EMBL/GenBank/DDBJ whole genome shotgun (WGS) entry which is preliminary data.</text>
</comment>
<organism evidence="2 3">
    <name type="scientific">Planoprotostelium fungivorum</name>
    <dbReference type="NCBI Taxonomy" id="1890364"/>
    <lineage>
        <taxon>Eukaryota</taxon>
        <taxon>Amoebozoa</taxon>
        <taxon>Evosea</taxon>
        <taxon>Variosea</taxon>
        <taxon>Cavosteliida</taxon>
        <taxon>Cavosteliaceae</taxon>
        <taxon>Planoprotostelium</taxon>
    </lineage>
</organism>
<keyword evidence="3" id="KW-1185">Reference proteome</keyword>
<dbReference type="SUPFAM" id="SSF81383">
    <property type="entry name" value="F-box domain"/>
    <property type="match status" value="1"/>
</dbReference>
<dbReference type="InterPro" id="IPR001810">
    <property type="entry name" value="F-box_dom"/>
</dbReference>
<dbReference type="SUPFAM" id="SSF52047">
    <property type="entry name" value="RNI-like"/>
    <property type="match status" value="1"/>
</dbReference>
<dbReference type="AlphaFoldDB" id="A0A2P6N9R4"/>
<reference evidence="2 3" key="1">
    <citation type="journal article" date="2018" name="Genome Biol. Evol.">
        <title>Multiple Roots of Fruiting Body Formation in Amoebozoa.</title>
        <authorList>
            <person name="Hillmann F."/>
            <person name="Forbes G."/>
            <person name="Novohradska S."/>
            <person name="Ferling I."/>
            <person name="Riege K."/>
            <person name="Groth M."/>
            <person name="Westermann M."/>
            <person name="Marz M."/>
            <person name="Spaller T."/>
            <person name="Winckler T."/>
            <person name="Schaap P."/>
            <person name="Glockner G."/>
        </authorList>
    </citation>
    <scope>NUCLEOTIDE SEQUENCE [LARGE SCALE GENOMIC DNA]</scope>
    <source>
        <strain evidence="2 3">Jena</strain>
    </source>
</reference>
<proteinExistence type="predicted"/>
<accession>A0A2P6N9R4</accession>
<evidence type="ECO:0000259" key="1">
    <source>
        <dbReference type="Pfam" id="PF12937"/>
    </source>
</evidence>
<protein>
    <recommendedName>
        <fullName evidence="1">F-box domain-containing protein</fullName>
    </recommendedName>
</protein>
<evidence type="ECO:0000313" key="3">
    <source>
        <dbReference type="Proteomes" id="UP000241769"/>
    </source>
</evidence>
<dbReference type="InterPro" id="IPR032675">
    <property type="entry name" value="LRR_dom_sf"/>
</dbReference>
<sequence length="425" mass="48219">MDDLPDELLLRVFQYYSTDGSDMKSILTFGAVCSTWRGICYLRTIDRQASQTLNDIRMQMILPRFSETLSQVTLDIRKSSLSPKSIDLLQRCTHLVRLNVINVGTTDLLPALVRLIPKIPLRDFSLESSNLYPIDPIMYSMAGHSTLKNVSIQAERITVTLFSTLLQMNRGIERLRVGRVVNIGDESILTSTIESYPSLTSLHLNYMQLPHPPILAALRNKRITSLGLSQISHRDVTNIFLTDGGLHHLDHITHLSLDVVRKIDPALPFPLPSSIPLYPSLSHLEYRGPFFSSNVCLVLRDILESSSSLKSLTLIDNRFHSTQFSILLDGLRANQSITSLHVEANDVDLGLLCPLLANNNQLRRVILSDEMRDKDPHVCKLIDTMADINEKLQLLDREGDVKLREKIRRNHTKLKKQIAQMFERL</sequence>
<dbReference type="InParanoid" id="A0A2P6N9R4"/>
<evidence type="ECO:0000313" key="2">
    <source>
        <dbReference type="EMBL" id="PRP80685.1"/>
    </source>
</evidence>
<dbReference type="Gene3D" id="3.80.10.10">
    <property type="entry name" value="Ribonuclease Inhibitor"/>
    <property type="match status" value="2"/>
</dbReference>
<dbReference type="EMBL" id="MDYQ01000141">
    <property type="protein sequence ID" value="PRP80685.1"/>
    <property type="molecule type" value="Genomic_DNA"/>
</dbReference>
<dbReference type="CDD" id="cd09917">
    <property type="entry name" value="F-box_SF"/>
    <property type="match status" value="1"/>
</dbReference>
<feature type="domain" description="F-box" evidence="1">
    <location>
        <begin position="1"/>
        <end position="41"/>
    </location>
</feature>
<dbReference type="Proteomes" id="UP000241769">
    <property type="component" value="Unassembled WGS sequence"/>
</dbReference>
<gene>
    <name evidence="2" type="ORF">PROFUN_11644</name>
</gene>
<name>A0A2P6N9R4_9EUKA</name>
<dbReference type="Pfam" id="PF12937">
    <property type="entry name" value="F-box-like"/>
    <property type="match status" value="1"/>
</dbReference>